<protein>
    <recommendedName>
        <fullName evidence="2">Glycosyltransferase 2-like domain-containing protein</fullName>
    </recommendedName>
</protein>
<comment type="caution">
    <text evidence="3">The sequence shown here is derived from an EMBL/GenBank/DDBJ whole genome shotgun (WGS) entry which is preliminary data.</text>
</comment>
<accession>A0ABQ2BBG1</accession>
<feature type="domain" description="Glycosyltransferase 2-like" evidence="2">
    <location>
        <begin position="318"/>
        <end position="464"/>
    </location>
</feature>
<keyword evidence="4" id="KW-1185">Reference proteome</keyword>
<organism evidence="3 4">
    <name type="scientific">Isoptericola cucumis</name>
    <dbReference type="NCBI Taxonomy" id="1776856"/>
    <lineage>
        <taxon>Bacteria</taxon>
        <taxon>Bacillati</taxon>
        <taxon>Actinomycetota</taxon>
        <taxon>Actinomycetes</taxon>
        <taxon>Micrococcales</taxon>
        <taxon>Promicromonosporaceae</taxon>
        <taxon>Isoptericola</taxon>
    </lineage>
</organism>
<dbReference type="SUPFAM" id="SSF53448">
    <property type="entry name" value="Nucleotide-diphospho-sugar transferases"/>
    <property type="match status" value="1"/>
</dbReference>
<evidence type="ECO:0000259" key="2">
    <source>
        <dbReference type="Pfam" id="PF00535"/>
    </source>
</evidence>
<dbReference type="Proteomes" id="UP000632535">
    <property type="component" value="Unassembled WGS sequence"/>
</dbReference>
<feature type="region of interest" description="Disordered" evidence="1">
    <location>
        <begin position="1"/>
        <end position="30"/>
    </location>
</feature>
<evidence type="ECO:0000313" key="4">
    <source>
        <dbReference type="Proteomes" id="UP000632535"/>
    </source>
</evidence>
<reference evidence="4" key="1">
    <citation type="journal article" date="2019" name="Int. J. Syst. Evol. Microbiol.">
        <title>The Global Catalogue of Microorganisms (GCM) 10K type strain sequencing project: providing services to taxonomists for standard genome sequencing and annotation.</title>
        <authorList>
            <consortium name="The Broad Institute Genomics Platform"/>
            <consortium name="The Broad Institute Genome Sequencing Center for Infectious Disease"/>
            <person name="Wu L."/>
            <person name="Ma J."/>
        </authorList>
    </citation>
    <scope>NUCLEOTIDE SEQUENCE [LARGE SCALE GENOMIC DNA]</scope>
    <source>
        <strain evidence="4">CCM 8653</strain>
    </source>
</reference>
<gene>
    <name evidence="3" type="ORF">GCM10007368_28350</name>
</gene>
<proteinExistence type="predicted"/>
<dbReference type="PANTHER" id="PTHR43685">
    <property type="entry name" value="GLYCOSYLTRANSFERASE"/>
    <property type="match status" value="1"/>
</dbReference>
<name>A0ABQ2BBG1_9MICO</name>
<dbReference type="CDD" id="cd00761">
    <property type="entry name" value="Glyco_tranf_GTA_type"/>
    <property type="match status" value="1"/>
</dbReference>
<dbReference type="PANTHER" id="PTHR43685:SF2">
    <property type="entry name" value="GLYCOSYLTRANSFERASE 2-LIKE DOMAIN-CONTAINING PROTEIN"/>
    <property type="match status" value="1"/>
</dbReference>
<sequence length="931" mass="99013">MTQPPRTDRAAETTHGRRGTPGYHRAMPAPTPSAVSVEAVGTAWIEGTLYVRTITRWDDGTTPDGGTTQLVLRRRGGERTVTVPTVVSSSRSAADGGGGASTDSRLDVRHVGRSGWLPDAVWDVHARVRGSDGTVTVPVFTGLGARPALLAGRPAVAYRNTKGHLTVDTTGRLHFVVNDGRPRLADATVSASDGGARHVRVTMPLDGVRVHGRGSVAGTVSVASHRPPWGRRVAGAVRRRLAGASPAGGSATVTATRDDLTLSFDVTATPGRWRPSFVFAGESKAAPFLLTVPRTGPVTVEPLDEPPARAEDPLVTVVAVGRDEPLLEAAVRSVLAQTLPLARTEIIVVTDPGAAPAWWGAVSAARPDVRLVTASGGTATQRNAGLEAARGRYVHFLDADDRLAPLALEKLAETADATGADLVLGKTLGISRRRATPHAFQATVLSADTLDQRLFDVLTPHHLFRRAHLDDLGLRFPEGLPDDGDDLLTAELALRARRVAVLADSVYYESGVTGSGGVPVGGDDPAQGLDDELEAALRLAEVVTDQVPEGPRREKLLRRPAATLTGIARRVAALDDPEVRGRLAAEARDRFGRHWTGSLRRGRDERSALLLDTFLSGDGDALADLMTACHGDEKALRAAVDGGDLRYDVPATVQHVVPPESRTVSAQVVNHLMTSLVVDDGFARVAGWIAAPGVLPPPDGVRAVLRLRDTETEVELPVTLGDTLVTDPVEALPFTLGIDPAALDAPGRWDLYVAPVWAGHALPDLRFGSRRPTQVDETCVDVTGRALGAPDTVLYATASYGNLSVSHRDFLTADEVRLSRLSLDEDDRPEAVVDVAGLGKGLQVYADVDPAGSREAPHRLPWRRLDDRQVAARLPVPVTGDLRFALTVVHGDVRATSHVPEPLEPVRTAAFVARYEDGRFVVSRLPEGEPS</sequence>
<dbReference type="InterPro" id="IPR050834">
    <property type="entry name" value="Glycosyltransf_2"/>
</dbReference>
<dbReference type="Pfam" id="PF00535">
    <property type="entry name" value="Glycos_transf_2"/>
    <property type="match status" value="1"/>
</dbReference>
<evidence type="ECO:0000313" key="3">
    <source>
        <dbReference type="EMBL" id="GGI09868.1"/>
    </source>
</evidence>
<dbReference type="Gene3D" id="3.90.550.10">
    <property type="entry name" value="Spore Coat Polysaccharide Biosynthesis Protein SpsA, Chain A"/>
    <property type="match status" value="1"/>
</dbReference>
<evidence type="ECO:0000256" key="1">
    <source>
        <dbReference type="SAM" id="MobiDB-lite"/>
    </source>
</evidence>
<feature type="compositionally biased region" description="Basic and acidic residues" evidence="1">
    <location>
        <begin position="1"/>
        <end position="15"/>
    </location>
</feature>
<feature type="region of interest" description="Disordered" evidence="1">
    <location>
        <begin position="87"/>
        <end position="106"/>
    </location>
</feature>
<dbReference type="EMBL" id="BMDG01000009">
    <property type="protein sequence ID" value="GGI09868.1"/>
    <property type="molecule type" value="Genomic_DNA"/>
</dbReference>
<dbReference type="InterPro" id="IPR001173">
    <property type="entry name" value="Glyco_trans_2-like"/>
</dbReference>
<dbReference type="InterPro" id="IPR029044">
    <property type="entry name" value="Nucleotide-diphossugar_trans"/>
</dbReference>